<gene>
    <name evidence="19" type="primary">LOC106810156</name>
</gene>
<dbReference type="Pfam" id="PF23557">
    <property type="entry name" value="TPR_leprecan"/>
    <property type="match status" value="1"/>
</dbReference>
<dbReference type="InterPro" id="IPR011990">
    <property type="entry name" value="TPR-like_helical_dom_sf"/>
</dbReference>
<dbReference type="RefSeq" id="XP_014668924.1">
    <property type="nucleotide sequence ID" value="XM_014813438.1"/>
</dbReference>
<comment type="cofactor">
    <cofactor evidence="1">
        <name>L-ascorbate</name>
        <dbReference type="ChEBI" id="CHEBI:38290"/>
    </cofactor>
</comment>
<keyword evidence="7" id="KW-0677">Repeat</keyword>
<dbReference type="InterPro" id="IPR006620">
    <property type="entry name" value="Pro_4_hyd_alph"/>
</dbReference>
<name>A0ABM1E9Q3_PRICU</name>
<evidence type="ECO:0000256" key="2">
    <source>
        <dbReference type="ARBA" id="ARBA00001962"/>
    </source>
</evidence>
<keyword evidence="9" id="KW-0256">Endoplasmic reticulum</keyword>
<dbReference type="InterPro" id="IPR019734">
    <property type="entry name" value="TPR_rpt"/>
</dbReference>
<evidence type="ECO:0000256" key="1">
    <source>
        <dbReference type="ARBA" id="ARBA00001961"/>
    </source>
</evidence>
<proteinExistence type="inferred from homology"/>
<dbReference type="InterPro" id="IPR056585">
    <property type="entry name" value="Leprecan_dom"/>
</dbReference>
<evidence type="ECO:0000256" key="16">
    <source>
        <dbReference type="SAM" id="SignalP"/>
    </source>
</evidence>
<evidence type="ECO:0000256" key="10">
    <source>
        <dbReference type="ARBA" id="ARBA00022964"/>
    </source>
</evidence>
<organism evidence="18 19">
    <name type="scientific">Priapulus caudatus</name>
    <name type="common">Priapulid worm</name>
    <dbReference type="NCBI Taxonomy" id="37621"/>
    <lineage>
        <taxon>Eukaryota</taxon>
        <taxon>Metazoa</taxon>
        <taxon>Ecdysozoa</taxon>
        <taxon>Scalidophora</taxon>
        <taxon>Priapulida</taxon>
        <taxon>Priapulimorpha</taxon>
        <taxon>Priapulimorphida</taxon>
        <taxon>Priapulidae</taxon>
        <taxon>Priapulus</taxon>
    </lineage>
</organism>
<evidence type="ECO:0000256" key="4">
    <source>
        <dbReference type="ARBA" id="ARBA00012262"/>
    </source>
</evidence>
<keyword evidence="13" id="KW-0325">Glycoprotein</keyword>
<keyword evidence="18" id="KW-1185">Reference proteome</keyword>
<evidence type="ECO:0000256" key="5">
    <source>
        <dbReference type="ARBA" id="ARBA00022723"/>
    </source>
</evidence>
<evidence type="ECO:0000256" key="13">
    <source>
        <dbReference type="ARBA" id="ARBA00023180"/>
    </source>
</evidence>
<evidence type="ECO:0000256" key="15">
    <source>
        <dbReference type="SAM" id="MobiDB-lite"/>
    </source>
</evidence>
<evidence type="ECO:0000256" key="6">
    <source>
        <dbReference type="ARBA" id="ARBA00022729"/>
    </source>
</evidence>
<dbReference type="PROSITE" id="PS51471">
    <property type="entry name" value="FE2OG_OXY"/>
    <property type="match status" value="1"/>
</dbReference>
<feature type="compositionally biased region" description="Basic and acidic residues" evidence="15">
    <location>
        <begin position="415"/>
        <end position="430"/>
    </location>
</feature>
<comment type="cofactor">
    <cofactor evidence="2">
        <name>Fe cation</name>
        <dbReference type="ChEBI" id="CHEBI:24875"/>
    </cofactor>
</comment>
<protein>
    <recommendedName>
        <fullName evidence="4">procollagen-proline 3-dioxygenase</fullName>
        <ecNumber evidence="4">1.14.11.7</ecNumber>
    </recommendedName>
</protein>
<dbReference type="Pfam" id="PF13640">
    <property type="entry name" value="2OG-FeII_Oxy_3"/>
    <property type="match status" value="1"/>
</dbReference>
<dbReference type="Gene3D" id="1.25.40.10">
    <property type="entry name" value="Tetratricopeptide repeat domain"/>
    <property type="match status" value="1"/>
</dbReference>
<dbReference type="GeneID" id="106810156"/>
<dbReference type="InterPro" id="IPR005123">
    <property type="entry name" value="Oxoglu/Fe-dep_dioxygenase_dom"/>
</dbReference>
<keyword evidence="8 14" id="KW-0802">TPR repeat</keyword>
<reference evidence="19" key="1">
    <citation type="submission" date="2025-08" db="UniProtKB">
        <authorList>
            <consortium name="RefSeq"/>
        </authorList>
    </citation>
    <scope>IDENTIFICATION</scope>
</reference>
<evidence type="ECO:0000256" key="12">
    <source>
        <dbReference type="ARBA" id="ARBA00023004"/>
    </source>
</evidence>
<feature type="repeat" description="TPR" evidence="14">
    <location>
        <begin position="282"/>
        <end position="315"/>
    </location>
</feature>
<evidence type="ECO:0000256" key="7">
    <source>
        <dbReference type="ARBA" id="ARBA00022737"/>
    </source>
</evidence>
<dbReference type="Proteomes" id="UP000695022">
    <property type="component" value="Unplaced"/>
</dbReference>
<evidence type="ECO:0000256" key="11">
    <source>
        <dbReference type="ARBA" id="ARBA00023002"/>
    </source>
</evidence>
<accession>A0ABM1E9Q3</accession>
<feature type="domain" description="Fe2OG dioxygenase" evidence="17">
    <location>
        <begin position="542"/>
        <end position="655"/>
    </location>
</feature>
<evidence type="ECO:0000256" key="8">
    <source>
        <dbReference type="ARBA" id="ARBA00022803"/>
    </source>
</evidence>
<evidence type="ECO:0000256" key="9">
    <source>
        <dbReference type="ARBA" id="ARBA00022824"/>
    </source>
</evidence>
<evidence type="ECO:0000256" key="14">
    <source>
        <dbReference type="PROSITE-ProRule" id="PRU00339"/>
    </source>
</evidence>
<evidence type="ECO:0000256" key="3">
    <source>
        <dbReference type="ARBA" id="ARBA00006487"/>
    </source>
</evidence>
<dbReference type="SMART" id="SM00702">
    <property type="entry name" value="P4Hc"/>
    <property type="match status" value="1"/>
</dbReference>
<dbReference type="PANTHER" id="PTHR14049:SF9">
    <property type="entry name" value="PROCOLLAGEN-PROLINE 3-DIOXYGENASE"/>
    <property type="match status" value="1"/>
</dbReference>
<keyword evidence="6 16" id="KW-0732">Signal</keyword>
<evidence type="ECO:0000313" key="19">
    <source>
        <dbReference type="RefSeq" id="XP_014668924.1"/>
    </source>
</evidence>
<sequence length="687" mass="78739">MRALLATTCCALLLLLRTTTALPDEPRITYEMLYEQAVQAYTDERWAECHGLMLRAVDDWQYFSGVQVLCRRKCNAAADVGVEYPNDDVDNFRFFEHALRNAYCLLRCERQRFGGRPEGLDPAIMKKFQEREHYDYLQICAFKLGKIAEAVSYAYTFLMGNLGHDVMISNLQFYRSHADVTPDMFVDTLMDEYKKEFLNALEHYDTGNYELTASVLELVLTEYLQALGDCRLLCEGPYAERNDKYDMYIAISNHFLQTLRCKDACNARATAVYDKLYPELLSNIYHYLQYCYFKTGDHRNAGAAVESYLHLNPDDADMQFNKEFYVQTGADESYFVVRPEAVKFRRFRDHLARLLDYDEYTFSNIAVTIYDSDLGIDVSDTDDITWGALGADDAAVAADEQVKRADGPEEAPEEAAARRRRQEETQRDYGARGVHVEFTEKENNVSKRFLAGGFASEAECRQLVQLAEDGVQLGDGYRPDDPYIHSQSEQFAGMTPGRGYRLARDGAVTPEVVNLFLRLGEQVREFMESYFALRTRLYFTYTHLVCRTAVAGRQYDRGDDMSHPIHGDNCILKSDGSCAKEPPAYTWRDYSALLYLNDDFEGGDFVFADSRKHVIAQVKPHCGRVVSFSSGEENLHGVRAVTDGRRCAIAMWFTLDPRHDEIERVEAEREIASMLELARENERHSEL</sequence>
<keyword evidence="11" id="KW-0560">Oxidoreductase</keyword>
<dbReference type="InterPro" id="IPR044862">
    <property type="entry name" value="Pro_4_hyd_alph_FE2OG_OXY"/>
</dbReference>
<feature type="region of interest" description="Disordered" evidence="15">
    <location>
        <begin position="400"/>
        <end position="430"/>
    </location>
</feature>
<keyword evidence="5" id="KW-0479">Metal-binding</keyword>
<feature type="chain" id="PRO_5046647301" description="procollagen-proline 3-dioxygenase" evidence="16">
    <location>
        <begin position="22"/>
        <end position="687"/>
    </location>
</feature>
<feature type="signal peptide" evidence="16">
    <location>
        <begin position="1"/>
        <end position="21"/>
    </location>
</feature>
<keyword evidence="12" id="KW-0408">Iron</keyword>
<dbReference type="Gene3D" id="2.60.120.620">
    <property type="entry name" value="q2cbj1_9rhob like domain"/>
    <property type="match status" value="1"/>
</dbReference>
<evidence type="ECO:0000259" key="17">
    <source>
        <dbReference type="PROSITE" id="PS51471"/>
    </source>
</evidence>
<dbReference type="EC" id="1.14.11.7" evidence="4"/>
<dbReference type="PANTHER" id="PTHR14049">
    <property type="entry name" value="LEPRECAN 1"/>
    <property type="match status" value="1"/>
</dbReference>
<comment type="similarity">
    <text evidence="3">Belongs to the leprecan family.</text>
</comment>
<keyword evidence="10" id="KW-0223">Dioxygenase</keyword>
<dbReference type="PROSITE" id="PS50005">
    <property type="entry name" value="TPR"/>
    <property type="match status" value="1"/>
</dbReference>
<evidence type="ECO:0000313" key="18">
    <source>
        <dbReference type="Proteomes" id="UP000695022"/>
    </source>
</evidence>
<dbReference type="InterPro" id="IPR039575">
    <property type="entry name" value="P3H"/>
</dbReference>